<dbReference type="SMART" id="SM00355">
    <property type="entry name" value="ZnF_C2H2"/>
    <property type="match status" value="3"/>
</dbReference>
<reference evidence="3 4" key="1">
    <citation type="submission" date="2024-08" db="EMBL/GenBank/DDBJ databases">
        <title>Gnathostoma spinigerum genome.</title>
        <authorList>
            <person name="Gonzalez-Bertolin B."/>
            <person name="Monzon S."/>
            <person name="Zaballos A."/>
            <person name="Jimenez P."/>
            <person name="Dekumyoy P."/>
            <person name="Varona S."/>
            <person name="Cuesta I."/>
            <person name="Sumanam S."/>
            <person name="Adisakwattana P."/>
            <person name="Gasser R.B."/>
            <person name="Hernandez-Gonzalez A."/>
            <person name="Young N.D."/>
            <person name="Perteguer M.J."/>
        </authorList>
    </citation>
    <scope>NUCLEOTIDE SEQUENCE [LARGE SCALE GENOMIC DNA]</scope>
    <source>
        <strain evidence="3">AL3</strain>
        <tissue evidence="3">Liver</tissue>
    </source>
</reference>
<organism evidence="3 4">
    <name type="scientific">Gnathostoma spinigerum</name>
    <dbReference type="NCBI Taxonomy" id="75299"/>
    <lineage>
        <taxon>Eukaryota</taxon>
        <taxon>Metazoa</taxon>
        <taxon>Ecdysozoa</taxon>
        <taxon>Nematoda</taxon>
        <taxon>Chromadorea</taxon>
        <taxon>Rhabditida</taxon>
        <taxon>Spirurina</taxon>
        <taxon>Gnathostomatomorpha</taxon>
        <taxon>Gnathostomatoidea</taxon>
        <taxon>Gnathostomatidae</taxon>
        <taxon>Gnathostoma</taxon>
    </lineage>
</organism>
<keyword evidence="1" id="KW-0862">Zinc</keyword>
<dbReference type="AlphaFoldDB" id="A0ABD6E6K0"/>
<protein>
    <recommendedName>
        <fullName evidence="2">C2H2-type domain-containing protein</fullName>
    </recommendedName>
</protein>
<keyword evidence="4" id="KW-1185">Reference proteome</keyword>
<keyword evidence="1" id="KW-0479">Metal-binding</keyword>
<dbReference type="PANTHER" id="PTHR46664:SF1">
    <property type="entry name" value="ATM INTERACTOR"/>
    <property type="match status" value="1"/>
</dbReference>
<evidence type="ECO:0000259" key="2">
    <source>
        <dbReference type="PROSITE" id="PS50157"/>
    </source>
</evidence>
<evidence type="ECO:0000256" key="1">
    <source>
        <dbReference type="PROSITE-ProRule" id="PRU00042"/>
    </source>
</evidence>
<dbReference type="PANTHER" id="PTHR46664">
    <property type="entry name" value="ATM INTERACTOR"/>
    <property type="match status" value="1"/>
</dbReference>
<comment type="caution">
    <text evidence="3">The sequence shown here is derived from an EMBL/GenBank/DDBJ whole genome shotgun (WGS) entry which is preliminary data.</text>
</comment>
<sequence>MTSDSVEAGCSEVYEDVYPSAEELLMENSMPPLCNVCGRSFSNVNALRMHLVKSHDIVESAADSRLRHRSSNSEKGLSRKFHCPFMNCRCTRLNISFKSFKLLRQHALKVHNEKSLKCSLCNMAEFSLARDLKYHQRWRCLKRDSADKVVHEKLVKRHCNSPRPNKPVTEKTNAKNQMGLSSAKNKIKEREKVLPQKFLIVHRVIPLSLLSRSKFVPILPRTQHQRCNCGKSSVTTAKSSTQTDSVLQSDDIIDPLFQSTLDGSIIGNETSLSHQSISLISPGFSHVSSQASFPLMQIDVPVYETSDFHCQTCLPIGVESGTQIYPNDAVLHNAGSSERAVMTDSFVHGGDNSDTFGGFVSVATSTRQVESSVDSLDIDELLRHMETQTPGLFFNDALTQTADDLLNTCDPEWSAL</sequence>
<keyword evidence="1" id="KW-0863">Zinc-finger</keyword>
<dbReference type="EMBL" id="JBGFUD010001081">
    <property type="protein sequence ID" value="MFH4975719.1"/>
    <property type="molecule type" value="Genomic_DNA"/>
</dbReference>
<evidence type="ECO:0000313" key="3">
    <source>
        <dbReference type="EMBL" id="MFH4975719.1"/>
    </source>
</evidence>
<dbReference type="InterPro" id="IPR055303">
    <property type="entry name" value="ATMIN"/>
</dbReference>
<proteinExistence type="predicted"/>
<accession>A0ABD6E6K0</accession>
<dbReference type="PROSITE" id="PS00028">
    <property type="entry name" value="ZINC_FINGER_C2H2_1"/>
    <property type="match status" value="1"/>
</dbReference>
<dbReference type="GO" id="GO:0008270">
    <property type="term" value="F:zinc ion binding"/>
    <property type="evidence" value="ECO:0007669"/>
    <property type="project" value="UniProtKB-KW"/>
</dbReference>
<evidence type="ECO:0000313" key="4">
    <source>
        <dbReference type="Proteomes" id="UP001608902"/>
    </source>
</evidence>
<gene>
    <name evidence="3" type="ORF">AB6A40_002428</name>
</gene>
<feature type="domain" description="C2H2-type" evidence="2">
    <location>
        <begin position="32"/>
        <end position="55"/>
    </location>
</feature>
<dbReference type="Proteomes" id="UP001608902">
    <property type="component" value="Unassembled WGS sequence"/>
</dbReference>
<name>A0ABD6E6K0_9BILA</name>
<dbReference type="PROSITE" id="PS50157">
    <property type="entry name" value="ZINC_FINGER_C2H2_2"/>
    <property type="match status" value="1"/>
</dbReference>
<dbReference type="InterPro" id="IPR013087">
    <property type="entry name" value="Znf_C2H2_type"/>
</dbReference>